<dbReference type="EMBL" id="CM001224">
    <property type="protein sequence ID" value="AET02001.2"/>
    <property type="molecule type" value="Genomic_DNA"/>
</dbReference>
<proteinExistence type="predicted"/>
<evidence type="ECO:0000313" key="1">
    <source>
        <dbReference type="EMBL" id="AET02001.2"/>
    </source>
</evidence>
<dbReference type="AlphaFoldDB" id="G7LAU2"/>
<dbReference type="HOGENOM" id="CLU_1301340_0_0_1"/>
<name>G7LAU2_MEDTR</name>
<reference evidence="1 3" key="1">
    <citation type="journal article" date="2011" name="Nature">
        <title>The Medicago genome provides insight into the evolution of rhizobial symbioses.</title>
        <authorList>
            <person name="Young N.D."/>
            <person name="Debelle F."/>
            <person name="Oldroyd G.E."/>
            <person name="Geurts R."/>
            <person name="Cannon S.B."/>
            <person name="Udvardi M.K."/>
            <person name="Benedito V.A."/>
            <person name="Mayer K.F."/>
            <person name="Gouzy J."/>
            <person name="Schoof H."/>
            <person name="Van de Peer Y."/>
            <person name="Proost S."/>
            <person name="Cook D.R."/>
            <person name="Meyers B.C."/>
            <person name="Spannagl M."/>
            <person name="Cheung F."/>
            <person name="De Mita S."/>
            <person name="Krishnakumar V."/>
            <person name="Gundlach H."/>
            <person name="Zhou S."/>
            <person name="Mudge J."/>
            <person name="Bharti A.K."/>
            <person name="Murray J.D."/>
            <person name="Naoumkina M.A."/>
            <person name="Rosen B."/>
            <person name="Silverstein K.A."/>
            <person name="Tang H."/>
            <person name="Rombauts S."/>
            <person name="Zhao P.X."/>
            <person name="Zhou P."/>
            <person name="Barbe V."/>
            <person name="Bardou P."/>
            <person name="Bechner M."/>
            <person name="Bellec A."/>
            <person name="Berger A."/>
            <person name="Berges H."/>
            <person name="Bidwell S."/>
            <person name="Bisseling T."/>
            <person name="Choisne N."/>
            <person name="Couloux A."/>
            <person name="Denny R."/>
            <person name="Deshpande S."/>
            <person name="Dai X."/>
            <person name="Doyle J.J."/>
            <person name="Dudez A.M."/>
            <person name="Farmer A.D."/>
            <person name="Fouteau S."/>
            <person name="Franken C."/>
            <person name="Gibelin C."/>
            <person name="Gish J."/>
            <person name="Goldstein S."/>
            <person name="Gonzalez A.J."/>
            <person name="Green P.J."/>
            <person name="Hallab A."/>
            <person name="Hartog M."/>
            <person name="Hua A."/>
            <person name="Humphray S.J."/>
            <person name="Jeong D.H."/>
            <person name="Jing Y."/>
            <person name="Jocker A."/>
            <person name="Kenton S.M."/>
            <person name="Kim D.J."/>
            <person name="Klee K."/>
            <person name="Lai H."/>
            <person name="Lang C."/>
            <person name="Lin S."/>
            <person name="Macmil S.L."/>
            <person name="Magdelenat G."/>
            <person name="Matthews L."/>
            <person name="McCorrison J."/>
            <person name="Monaghan E.L."/>
            <person name="Mun J.H."/>
            <person name="Najar F.Z."/>
            <person name="Nicholson C."/>
            <person name="Noirot C."/>
            <person name="O'Bleness M."/>
            <person name="Paule C.R."/>
            <person name="Poulain J."/>
            <person name="Prion F."/>
            <person name="Qin B."/>
            <person name="Qu C."/>
            <person name="Retzel E.F."/>
            <person name="Riddle C."/>
            <person name="Sallet E."/>
            <person name="Samain S."/>
            <person name="Samson N."/>
            <person name="Sanders I."/>
            <person name="Saurat O."/>
            <person name="Scarpelli C."/>
            <person name="Schiex T."/>
            <person name="Segurens B."/>
            <person name="Severin A.J."/>
            <person name="Sherrier D.J."/>
            <person name="Shi R."/>
            <person name="Sims S."/>
            <person name="Singer S.R."/>
            <person name="Sinharoy S."/>
            <person name="Sterck L."/>
            <person name="Viollet A."/>
            <person name="Wang B.B."/>
            <person name="Wang K."/>
            <person name="Wang M."/>
            <person name="Wang X."/>
            <person name="Warfsmann J."/>
            <person name="Weissenbach J."/>
            <person name="White D.D."/>
            <person name="White J.D."/>
            <person name="Wiley G.B."/>
            <person name="Wincker P."/>
            <person name="Xing Y."/>
            <person name="Yang L."/>
            <person name="Yao Z."/>
            <person name="Ying F."/>
            <person name="Zhai J."/>
            <person name="Zhou L."/>
            <person name="Zuber A."/>
            <person name="Denarie J."/>
            <person name="Dixon R.A."/>
            <person name="May G.D."/>
            <person name="Schwartz D.C."/>
            <person name="Rogers J."/>
            <person name="Quetier F."/>
            <person name="Town C.D."/>
            <person name="Roe B.A."/>
        </authorList>
    </citation>
    <scope>NUCLEOTIDE SEQUENCE [LARGE SCALE GENOMIC DNA]</scope>
    <source>
        <strain evidence="1">A17</strain>
        <strain evidence="2 3">cv. Jemalong A17</strain>
    </source>
</reference>
<dbReference type="Proteomes" id="UP000002051">
    <property type="component" value="Chromosome 8"/>
</dbReference>
<keyword evidence="3" id="KW-1185">Reference proteome</keyword>
<accession>G7LAU2</accession>
<reference evidence="2" key="3">
    <citation type="submission" date="2015-04" db="UniProtKB">
        <authorList>
            <consortium name="EnsemblPlants"/>
        </authorList>
    </citation>
    <scope>IDENTIFICATION</scope>
    <source>
        <strain evidence="2">cv. Jemalong A17</strain>
    </source>
</reference>
<evidence type="ECO:0000313" key="3">
    <source>
        <dbReference type="Proteomes" id="UP000002051"/>
    </source>
</evidence>
<dbReference type="EnsemblPlants" id="AET02001">
    <property type="protein sequence ID" value="AET02001"/>
    <property type="gene ID" value="MTR_8g027130"/>
</dbReference>
<sequence length="212" mass="22866">MIIDGTLRGVMGTVHIEARTTAQAREIPHSYTKSLGNGFMGPLTYKVFNLYSFIPCGTYNSLVHNNTPPQVSPTIHCAPFKRKLLLACIAVAGFSRMGSYLLVSPLMLSPQTDRHCFVPSLLFSVQTDRLPRSYPSSNGALIPLLGHLLQNGLLLAYIAVDGFSANGPTLLCTAVAAFCANGPTASVVPFVQRGSDHCWDTEGSYGNRPHRG</sequence>
<accession>A0A0C3XYA9</accession>
<protein>
    <submittedName>
        <fullName evidence="1 2">Uncharacterized protein</fullName>
    </submittedName>
</protein>
<organism evidence="1 3">
    <name type="scientific">Medicago truncatula</name>
    <name type="common">Barrel medic</name>
    <name type="synonym">Medicago tribuloides</name>
    <dbReference type="NCBI Taxonomy" id="3880"/>
    <lineage>
        <taxon>Eukaryota</taxon>
        <taxon>Viridiplantae</taxon>
        <taxon>Streptophyta</taxon>
        <taxon>Embryophyta</taxon>
        <taxon>Tracheophyta</taxon>
        <taxon>Spermatophyta</taxon>
        <taxon>Magnoliopsida</taxon>
        <taxon>eudicotyledons</taxon>
        <taxon>Gunneridae</taxon>
        <taxon>Pentapetalae</taxon>
        <taxon>rosids</taxon>
        <taxon>fabids</taxon>
        <taxon>Fabales</taxon>
        <taxon>Fabaceae</taxon>
        <taxon>Papilionoideae</taxon>
        <taxon>50 kb inversion clade</taxon>
        <taxon>NPAAA clade</taxon>
        <taxon>Hologalegina</taxon>
        <taxon>IRL clade</taxon>
        <taxon>Trifolieae</taxon>
        <taxon>Medicago</taxon>
    </lineage>
</organism>
<reference evidence="1 3" key="2">
    <citation type="journal article" date="2014" name="BMC Genomics">
        <title>An improved genome release (version Mt4.0) for the model legume Medicago truncatula.</title>
        <authorList>
            <person name="Tang H."/>
            <person name="Krishnakumar V."/>
            <person name="Bidwell S."/>
            <person name="Rosen B."/>
            <person name="Chan A."/>
            <person name="Zhou S."/>
            <person name="Gentzbittel L."/>
            <person name="Childs K.L."/>
            <person name="Yandell M."/>
            <person name="Gundlach H."/>
            <person name="Mayer K.F."/>
            <person name="Schwartz D.C."/>
            <person name="Town C.D."/>
        </authorList>
    </citation>
    <scope>GENOME REANNOTATION</scope>
    <source>
        <strain evidence="2 3">cv. Jemalong A17</strain>
    </source>
</reference>
<evidence type="ECO:0000313" key="2">
    <source>
        <dbReference type="EnsemblPlants" id="AET02001"/>
    </source>
</evidence>
<gene>
    <name evidence="1" type="ordered locus">MTR_8g027130</name>
</gene>
<dbReference type="PaxDb" id="3880-AET02001"/>